<dbReference type="EMBL" id="LT981265">
    <property type="protein sequence ID" value="SPC33443.1"/>
    <property type="molecule type" value="Genomic_DNA"/>
</dbReference>
<dbReference type="KEGG" id="ncv:NCAV_0246"/>
<dbReference type="Pfam" id="PF09943">
    <property type="entry name" value="DUF2175"/>
    <property type="match status" value="1"/>
</dbReference>
<protein>
    <recommendedName>
        <fullName evidence="3">DUF2175 domain-containing protein</fullName>
    </recommendedName>
</protein>
<sequence>MSTRWSCAICSRQIAWSELFTFYSKGAVHFTCFKETTISKDKSDEVKVLLDALEHELKMIVAYKGYITMVKNDDAKRLLEENEKDAEKHAALLTKLIDRHVMQG</sequence>
<reference evidence="2" key="1">
    <citation type="submission" date="2018-01" db="EMBL/GenBank/DDBJ databases">
        <authorList>
            <person name="Kerou L M."/>
        </authorList>
    </citation>
    <scope>NUCLEOTIDE SEQUENCE [LARGE SCALE GENOMIC DNA]</scope>
    <source>
        <strain evidence="2">SCU2</strain>
    </source>
</reference>
<evidence type="ECO:0000313" key="1">
    <source>
        <dbReference type="EMBL" id="SPC33443.1"/>
    </source>
</evidence>
<dbReference type="Gene3D" id="6.10.140.1960">
    <property type="match status" value="1"/>
</dbReference>
<accession>A0A2K5AP70</accession>
<organism evidence="1 2">
    <name type="scientific">Candidatus Nitrosocaldus cavascurensis</name>
    <dbReference type="NCBI Taxonomy" id="2058097"/>
    <lineage>
        <taxon>Archaea</taxon>
        <taxon>Nitrososphaerota</taxon>
        <taxon>Nitrososphaeria</taxon>
        <taxon>Candidatus Nitrosocaldales</taxon>
        <taxon>Candidatus Nitrosocaldaceae</taxon>
        <taxon>Candidatus Nitrosocaldus</taxon>
    </lineage>
</organism>
<dbReference type="InterPro" id="IPR018686">
    <property type="entry name" value="DUF2175"/>
</dbReference>
<keyword evidence="2" id="KW-1185">Reference proteome</keyword>
<name>A0A2K5AP70_9ARCH</name>
<evidence type="ECO:0008006" key="3">
    <source>
        <dbReference type="Google" id="ProtNLM"/>
    </source>
</evidence>
<dbReference type="SUPFAM" id="SSF47240">
    <property type="entry name" value="Ferritin-like"/>
    <property type="match status" value="1"/>
</dbReference>
<dbReference type="InterPro" id="IPR009078">
    <property type="entry name" value="Ferritin-like_SF"/>
</dbReference>
<gene>
    <name evidence="1" type="ORF">NCAV_0246</name>
</gene>
<proteinExistence type="predicted"/>
<evidence type="ECO:0000313" key="2">
    <source>
        <dbReference type="Proteomes" id="UP000236248"/>
    </source>
</evidence>
<dbReference type="AlphaFoldDB" id="A0A2K5AP70"/>
<dbReference type="Proteomes" id="UP000236248">
    <property type="component" value="Chromosome NCAV"/>
</dbReference>